<dbReference type="Gene3D" id="3.30.379.10">
    <property type="entry name" value="Chitobiase/beta-hexosaminidase domain 2-like"/>
    <property type="match status" value="1"/>
</dbReference>
<dbReference type="PANTHER" id="PTHR13170">
    <property type="entry name" value="O-GLCNACASE"/>
    <property type="match status" value="1"/>
</dbReference>
<comment type="caution">
    <text evidence="6">The sequence shown here is derived from an EMBL/GenBank/DDBJ whole genome shotgun (WGS) entry which is preliminary data.</text>
</comment>
<dbReference type="Pfam" id="PF21774">
    <property type="entry name" value="NagJ_C"/>
    <property type="match status" value="1"/>
</dbReference>
<dbReference type="Gene3D" id="2.60.120.260">
    <property type="entry name" value="Galactose-binding domain-like"/>
    <property type="match status" value="1"/>
</dbReference>
<comment type="similarity">
    <text evidence="3">Belongs to the glycosyl hydrolase 84 family.</text>
</comment>
<evidence type="ECO:0000256" key="3">
    <source>
        <dbReference type="PROSITE-ProRule" id="PRU01353"/>
    </source>
</evidence>
<dbReference type="eggNOG" id="COG3525">
    <property type="taxonomic scope" value="Bacteria"/>
</dbReference>
<dbReference type="Gene3D" id="1.20.58.460">
    <property type="entry name" value="Hyaluronidase post-catalytic domain-like"/>
    <property type="match status" value="1"/>
</dbReference>
<accession>W7YKG2</accession>
<dbReference type="InterPro" id="IPR051822">
    <property type="entry name" value="Glycosyl_Hydrolase_84"/>
</dbReference>
<dbReference type="PROSITE" id="PS52009">
    <property type="entry name" value="GH84"/>
    <property type="match status" value="1"/>
</dbReference>
<dbReference type="InterPro" id="IPR029018">
    <property type="entry name" value="Hex-like_dom2"/>
</dbReference>
<dbReference type="STRING" id="1236976.JCM16418_3110"/>
<name>W7YKG2_9BACL</name>
<feature type="domain" description="GH84" evidence="5">
    <location>
        <begin position="193"/>
        <end position="460"/>
    </location>
</feature>
<dbReference type="EMBL" id="BAVZ01000009">
    <property type="protein sequence ID" value="GAF08997.1"/>
    <property type="molecule type" value="Genomic_DNA"/>
</dbReference>
<dbReference type="InterPro" id="IPR000421">
    <property type="entry name" value="FA58C"/>
</dbReference>
<keyword evidence="7" id="KW-1185">Reference proteome</keyword>
<evidence type="ECO:0000256" key="4">
    <source>
        <dbReference type="SAM" id="SignalP"/>
    </source>
</evidence>
<keyword evidence="4" id="KW-0732">Signal</keyword>
<evidence type="ECO:0000313" key="7">
    <source>
        <dbReference type="Proteomes" id="UP000019364"/>
    </source>
</evidence>
<dbReference type="RefSeq" id="WP_036649990.1">
    <property type="nucleotide sequence ID" value="NZ_BAVZ01000009.1"/>
</dbReference>
<evidence type="ECO:0000256" key="2">
    <source>
        <dbReference type="ARBA" id="ARBA00023295"/>
    </source>
</evidence>
<dbReference type="InterPro" id="IPR011496">
    <property type="entry name" value="O-GlcNAcase_cat"/>
</dbReference>
<evidence type="ECO:0000256" key="1">
    <source>
        <dbReference type="ARBA" id="ARBA00022801"/>
    </source>
</evidence>
<dbReference type="AlphaFoldDB" id="W7YKG2"/>
<dbReference type="InterPro" id="IPR049019">
    <property type="entry name" value="NagJ-like_helical"/>
</dbReference>
<dbReference type="Pfam" id="PF07555">
    <property type="entry name" value="NAGidase"/>
    <property type="match status" value="1"/>
</dbReference>
<proteinExistence type="inferred from homology"/>
<dbReference type="SUPFAM" id="SSF49785">
    <property type="entry name" value="Galactose-binding domain-like"/>
    <property type="match status" value="1"/>
</dbReference>
<protein>
    <submittedName>
        <fullName evidence="6">Hyaluronidase</fullName>
    </submittedName>
</protein>
<evidence type="ECO:0000313" key="6">
    <source>
        <dbReference type="EMBL" id="GAF08997.1"/>
    </source>
</evidence>
<keyword evidence="1 3" id="KW-0378">Hydrolase</keyword>
<dbReference type="Pfam" id="PF02838">
    <property type="entry name" value="Glyco_hydro_20b"/>
    <property type="match status" value="1"/>
</dbReference>
<dbReference type="GO" id="GO:0005975">
    <property type="term" value="P:carbohydrate metabolic process"/>
    <property type="evidence" value="ECO:0007669"/>
    <property type="project" value="UniProtKB-ARBA"/>
</dbReference>
<evidence type="ECO:0000259" key="5">
    <source>
        <dbReference type="PROSITE" id="PS52009"/>
    </source>
</evidence>
<dbReference type="Gene3D" id="3.20.20.80">
    <property type="entry name" value="Glycosidases"/>
    <property type="match status" value="1"/>
</dbReference>
<feature type="chain" id="PRO_5004904401" evidence="4">
    <location>
        <begin position="25"/>
        <end position="884"/>
    </location>
</feature>
<dbReference type="Proteomes" id="UP000019364">
    <property type="component" value="Unassembled WGS sequence"/>
</dbReference>
<dbReference type="SUPFAM" id="SSF140657">
    <property type="entry name" value="Hyaluronidase post-catalytic domain-like"/>
    <property type="match status" value="1"/>
</dbReference>
<dbReference type="SUPFAM" id="SSF51445">
    <property type="entry name" value="(Trans)glycosidases"/>
    <property type="match status" value="1"/>
</dbReference>
<dbReference type="InterPro" id="IPR008979">
    <property type="entry name" value="Galactose-bd-like_sf"/>
</dbReference>
<dbReference type="GO" id="GO:0015929">
    <property type="term" value="F:hexosaminidase activity"/>
    <property type="evidence" value="ECO:0007669"/>
    <property type="project" value="UniProtKB-ARBA"/>
</dbReference>
<dbReference type="GO" id="GO:1901135">
    <property type="term" value="P:carbohydrate derivative metabolic process"/>
    <property type="evidence" value="ECO:0007669"/>
    <property type="project" value="UniProtKB-ARBA"/>
</dbReference>
<dbReference type="Pfam" id="PF00754">
    <property type="entry name" value="F5_F8_type_C"/>
    <property type="match status" value="1"/>
</dbReference>
<feature type="active site" description="Proton donor" evidence="3">
    <location>
        <position position="308"/>
    </location>
</feature>
<feature type="signal peptide" evidence="4">
    <location>
        <begin position="1"/>
        <end position="24"/>
    </location>
</feature>
<reference evidence="6 7" key="1">
    <citation type="journal article" date="2014" name="Genome Announc.">
        <title>Draft Genome Sequence of Paenibacillus pini JCM 16418T, Isolated from the Rhizosphere of Pine Tree.</title>
        <authorList>
            <person name="Yuki M."/>
            <person name="Oshima K."/>
            <person name="Suda W."/>
            <person name="Oshida Y."/>
            <person name="Kitamura K."/>
            <person name="Iida Y."/>
            <person name="Hattori M."/>
            <person name="Ohkuma M."/>
        </authorList>
    </citation>
    <scope>NUCLEOTIDE SEQUENCE [LARGE SCALE GENOMIC DNA]</scope>
    <source>
        <strain evidence="6 7">JCM 16418</strain>
    </source>
</reference>
<dbReference type="InterPro" id="IPR017853">
    <property type="entry name" value="GH"/>
</dbReference>
<dbReference type="PANTHER" id="PTHR13170:SF16">
    <property type="entry name" value="PROTEIN O-GLCNACASE"/>
    <property type="match status" value="1"/>
</dbReference>
<keyword evidence="2 3" id="KW-0326">Glycosidase</keyword>
<dbReference type="OrthoDB" id="9760892at2"/>
<dbReference type="InterPro" id="IPR015882">
    <property type="entry name" value="HEX_bac_N"/>
</dbReference>
<organism evidence="6 7">
    <name type="scientific">Paenibacillus pini JCM 16418</name>
    <dbReference type="NCBI Taxonomy" id="1236976"/>
    <lineage>
        <taxon>Bacteria</taxon>
        <taxon>Bacillati</taxon>
        <taxon>Bacillota</taxon>
        <taxon>Bacilli</taxon>
        <taxon>Bacillales</taxon>
        <taxon>Paenibacillaceae</taxon>
        <taxon>Paenibacillus</taxon>
    </lineage>
</organism>
<dbReference type="SUPFAM" id="SSF55545">
    <property type="entry name" value="beta-N-acetylhexosaminidase-like domain"/>
    <property type="match status" value="1"/>
</dbReference>
<sequence>MKKVISCMTVVFLLMSIFSFSANADLSSSEVVQPQVNTGDGQYEVYPLPQKAVYSGTRFTITNQVNLVIEQQIDIPTKNFLYKILKSKSITYTESTSVIPNKTNIILGIKNSSGAGNAYFNSKIAYDASIFNGKQDPYVLMIDKSLEANGSIAILGKDTDSVYYGLATLNMIFGQIQGKEIRSVKFEDYADSKWRGFIEGFYGFPWSNEERISLMRFGGELKMNSYIFGPKDDPYHNASWRTPYPTNELAKIQELVAAGSESKTKFIWAIHPGNINWNDYNNELQKLLAKFEQLYGIGVRQFGLFLDDISTSQSLIDKDKHAKLVTDVANWNASKAGVKPLIYCPPFYNQAWTGSSGKPYLQALRNVPTNVEIMWTGKDVIGSVNEADNQWVKNEIGRDPYIWFNYPVNGYKKNRLLLGKVPMLEPGTHNFSGIVSNPLEQAELSKVALFGVADYTWNADDFNSDQSWLDSFKHIAPEAADEYRIIATHMSDPSPNGRGVQFGESENLKERLEAFLSANASGSTTDAQGTELITEFDSILNAIQSFKAKIQNANLLNEIDPWIKSLNEVVKSDKFAVKSVMALKNGNTSTAWEALAQATTAMSESKKFTRAVINAEPEVVEAGAKRLVPFANELIQKLDAKIYSSLDPSNTVSVPISSYGSLPALSKMLDGDPNTNVYIQTKQVNGDWYGIDFGRPIVMNDIDIIQGRTDADFDIFQRGILEVSLDGQQWNAIGAERSGYHINVNGLNINARYVRYRLTHAGIPGGKPDLWTAIREFSVNRNDGKTAVYTNVPGLASTNVQSTNVSAQLANLSGITLQPAQYIGIQLTSIEKISSIELQSSSNVAVLELSENGVEWKPASLGEPRILLLMSDWSIKEINPLHLI</sequence>
<gene>
    <name evidence="6" type="ORF">JCM16418_3110</name>
</gene>